<comment type="caution">
    <text evidence="1">The sequence shown here is derived from an EMBL/GenBank/DDBJ whole genome shotgun (WGS) entry which is preliminary data.</text>
</comment>
<organism evidence="1 2">
    <name type="scientific">Quillaja saponaria</name>
    <name type="common">Soap bark tree</name>
    <dbReference type="NCBI Taxonomy" id="32244"/>
    <lineage>
        <taxon>Eukaryota</taxon>
        <taxon>Viridiplantae</taxon>
        <taxon>Streptophyta</taxon>
        <taxon>Embryophyta</taxon>
        <taxon>Tracheophyta</taxon>
        <taxon>Spermatophyta</taxon>
        <taxon>Magnoliopsida</taxon>
        <taxon>eudicotyledons</taxon>
        <taxon>Gunneridae</taxon>
        <taxon>Pentapetalae</taxon>
        <taxon>rosids</taxon>
        <taxon>fabids</taxon>
        <taxon>Fabales</taxon>
        <taxon>Quillajaceae</taxon>
        <taxon>Quillaja</taxon>
    </lineage>
</organism>
<dbReference type="PANTHER" id="PTHR34665:SF1">
    <property type="entry name" value="OS02G0595200 PROTEIN"/>
    <property type="match status" value="1"/>
</dbReference>
<protein>
    <submittedName>
        <fullName evidence="1">Mediator of RNA polymerase II transcription subunit 13</fullName>
    </submittedName>
</protein>
<gene>
    <name evidence="1" type="ORF">O6P43_030825</name>
</gene>
<dbReference type="KEGG" id="qsa:O6P43_030825"/>
<evidence type="ECO:0000313" key="2">
    <source>
        <dbReference type="Proteomes" id="UP001163823"/>
    </source>
</evidence>
<dbReference type="AlphaFoldDB" id="A0AAD7KU05"/>
<dbReference type="PANTHER" id="PTHR34665">
    <property type="entry name" value="DUF3741 DOMAIN-CONTAINING PROTEIN"/>
    <property type="match status" value="1"/>
</dbReference>
<dbReference type="Proteomes" id="UP001163823">
    <property type="component" value="Chromosome 13"/>
</dbReference>
<reference evidence="1" key="1">
    <citation type="journal article" date="2023" name="Science">
        <title>Elucidation of the pathway for biosynthesis of saponin adjuvants from the soapbark tree.</title>
        <authorList>
            <person name="Reed J."/>
            <person name="Orme A."/>
            <person name="El-Demerdash A."/>
            <person name="Owen C."/>
            <person name="Martin L.B.B."/>
            <person name="Misra R.C."/>
            <person name="Kikuchi S."/>
            <person name="Rejzek M."/>
            <person name="Martin A.C."/>
            <person name="Harkess A."/>
            <person name="Leebens-Mack J."/>
            <person name="Louveau T."/>
            <person name="Stephenson M.J."/>
            <person name="Osbourn A."/>
        </authorList>
    </citation>
    <scope>NUCLEOTIDE SEQUENCE</scope>
    <source>
        <strain evidence="1">S10</strain>
    </source>
</reference>
<dbReference type="EMBL" id="JARAOO010000013">
    <property type="protein sequence ID" value="KAJ7945815.1"/>
    <property type="molecule type" value="Genomic_DNA"/>
</dbReference>
<name>A0AAD7KU05_QUISA</name>
<keyword evidence="2" id="KW-1185">Reference proteome</keyword>
<evidence type="ECO:0000313" key="1">
    <source>
        <dbReference type="EMBL" id="KAJ7945815.1"/>
    </source>
</evidence>
<sequence>MKKNQQLEAEDEQELEIIKAVSQAWLSHSRSSRPMNEFDAHQRNFEGKHSRFKLEAMSKKSSNKNIVPATWDFRKSLWDSYEIVTLSKRLERVSILDNPFTEFTGSSGVHRRPKESKNNLRNLFNQMSSRRFNEPSIPRETDT</sequence>
<proteinExistence type="predicted"/>
<accession>A0AAD7KU05</accession>